<keyword evidence="9" id="KW-0496">Mitochondrion</keyword>
<dbReference type="PANTHER" id="PTHR35268:SF1">
    <property type="entry name" value="UBIQUINOL-CYTOCHROME-C REDUCTASE COMPLEX ASSEMBLY FACTOR 4"/>
    <property type="match status" value="1"/>
</dbReference>
<evidence type="ECO:0000256" key="12">
    <source>
        <dbReference type="SAM" id="MobiDB-lite"/>
    </source>
</evidence>
<dbReference type="GO" id="GO:0005743">
    <property type="term" value="C:mitochondrial inner membrane"/>
    <property type="evidence" value="ECO:0007669"/>
    <property type="project" value="UniProtKB-SubCell"/>
</dbReference>
<feature type="compositionally biased region" description="Basic and acidic residues" evidence="12">
    <location>
        <begin position="30"/>
        <end position="43"/>
    </location>
</feature>
<feature type="region of interest" description="Disordered" evidence="12">
    <location>
        <begin position="21"/>
        <end position="48"/>
    </location>
</feature>
<dbReference type="Proteomes" id="UP000824782">
    <property type="component" value="Unassembled WGS sequence"/>
</dbReference>
<dbReference type="EMBL" id="WNYA01000008">
    <property type="protein sequence ID" value="KAG8557975.1"/>
    <property type="molecule type" value="Genomic_DNA"/>
</dbReference>
<comment type="similarity">
    <text evidence="11">Belongs to the UQCC4 family.</text>
</comment>
<gene>
    <name evidence="13" type="ORF">GDO81_016799</name>
</gene>
<evidence type="ECO:0008006" key="15">
    <source>
        <dbReference type="Google" id="ProtNLM"/>
    </source>
</evidence>
<comment type="subcellular location">
    <subcellularLocation>
        <location evidence="1">Mitochondrion inner membrane</location>
        <topology evidence="1">Single-pass membrane protein</topology>
    </subcellularLocation>
</comment>
<keyword evidence="10" id="KW-0472">Membrane</keyword>
<protein>
    <recommendedName>
        <fullName evidence="15">Protein CCSMST1</fullName>
    </recommendedName>
</protein>
<keyword evidence="14" id="KW-1185">Reference proteome</keyword>
<dbReference type="AlphaFoldDB" id="A0AAV7AEQ9"/>
<evidence type="ECO:0000256" key="7">
    <source>
        <dbReference type="ARBA" id="ARBA00022982"/>
    </source>
</evidence>
<evidence type="ECO:0000256" key="3">
    <source>
        <dbReference type="ARBA" id="ARBA00022660"/>
    </source>
</evidence>
<evidence type="ECO:0000256" key="11">
    <source>
        <dbReference type="ARBA" id="ARBA00034713"/>
    </source>
</evidence>
<comment type="caution">
    <text evidence="13">The sequence shown here is derived from an EMBL/GenBank/DDBJ whole genome shotgun (WGS) entry which is preliminary data.</text>
</comment>
<name>A0AAV7AEQ9_ENGPU</name>
<accession>A0AAV7AEQ9</accession>
<evidence type="ECO:0000256" key="5">
    <source>
        <dbReference type="ARBA" id="ARBA00022729"/>
    </source>
</evidence>
<dbReference type="Pfam" id="PF15013">
    <property type="entry name" value="CCSMST1"/>
    <property type="match status" value="1"/>
</dbReference>
<keyword evidence="5" id="KW-0732">Signal</keyword>
<keyword evidence="6" id="KW-0999">Mitochondrion inner membrane</keyword>
<keyword evidence="4" id="KW-0812">Transmembrane</keyword>
<evidence type="ECO:0000256" key="6">
    <source>
        <dbReference type="ARBA" id="ARBA00022792"/>
    </source>
</evidence>
<evidence type="ECO:0000256" key="10">
    <source>
        <dbReference type="ARBA" id="ARBA00023136"/>
    </source>
</evidence>
<dbReference type="InterPro" id="IPR029160">
    <property type="entry name" value="UQCC4"/>
</dbReference>
<evidence type="ECO:0000256" key="4">
    <source>
        <dbReference type="ARBA" id="ARBA00022692"/>
    </source>
</evidence>
<keyword evidence="7" id="KW-0249">Electron transport</keyword>
<evidence type="ECO:0000256" key="8">
    <source>
        <dbReference type="ARBA" id="ARBA00022989"/>
    </source>
</evidence>
<evidence type="ECO:0000256" key="9">
    <source>
        <dbReference type="ARBA" id="ARBA00023128"/>
    </source>
</evidence>
<keyword evidence="2" id="KW-0813">Transport</keyword>
<dbReference type="PRINTS" id="PR02042">
    <property type="entry name" value="CCSMST1"/>
</dbReference>
<keyword evidence="3" id="KW-0679">Respiratory chain</keyword>
<evidence type="ECO:0000256" key="2">
    <source>
        <dbReference type="ARBA" id="ARBA00022448"/>
    </source>
</evidence>
<dbReference type="PANTHER" id="PTHR35268">
    <property type="entry name" value="PROTEIN CCSMST1"/>
    <property type="match status" value="1"/>
</dbReference>
<organism evidence="13 14">
    <name type="scientific">Engystomops pustulosus</name>
    <name type="common">Tungara frog</name>
    <name type="synonym">Physalaemus pustulosus</name>
    <dbReference type="NCBI Taxonomy" id="76066"/>
    <lineage>
        <taxon>Eukaryota</taxon>
        <taxon>Metazoa</taxon>
        <taxon>Chordata</taxon>
        <taxon>Craniata</taxon>
        <taxon>Vertebrata</taxon>
        <taxon>Euteleostomi</taxon>
        <taxon>Amphibia</taxon>
        <taxon>Batrachia</taxon>
        <taxon>Anura</taxon>
        <taxon>Neobatrachia</taxon>
        <taxon>Hyloidea</taxon>
        <taxon>Leptodactylidae</taxon>
        <taxon>Leiuperinae</taxon>
        <taxon>Engystomops</taxon>
    </lineage>
</organism>
<proteinExistence type="inferred from homology"/>
<evidence type="ECO:0000256" key="1">
    <source>
        <dbReference type="ARBA" id="ARBA00004434"/>
    </source>
</evidence>
<sequence>MHRSLCLVTVRRLLRPSPAVPGSRTFHLKNHPDYTEEKDDQKPIRFSTSRGSHKRWTVAQSFGSDYQRPWWKVLPVSLFLGAVLVWAYFREETEIDQILYRPVSELLEEIEKSKKNDKGK</sequence>
<evidence type="ECO:0000313" key="13">
    <source>
        <dbReference type="EMBL" id="KAG8557975.1"/>
    </source>
</evidence>
<dbReference type="InterPro" id="IPR023248">
    <property type="entry name" value="UQCC4_vert"/>
</dbReference>
<keyword evidence="8" id="KW-1133">Transmembrane helix</keyword>
<evidence type="ECO:0000313" key="14">
    <source>
        <dbReference type="Proteomes" id="UP000824782"/>
    </source>
</evidence>
<reference evidence="13" key="1">
    <citation type="thesis" date="2020" institute="ProQuest LLC" country="789 East Eisenhower Parkway, Ann Arbor, MI, USA">
        <title>Comparative Genomics and Chromosome Evolution.</title>
        <authorList>
            <person name="Mudd A.B."/>
        </authorList>
    </citation>
    <scope>NUCLEOTIDE SEQUENCE</scope>
    <source>
        <strain evidence="13">237g6f4</strain>
        <tissue evidence="13">Blood</tissue>
    </source>
</reference>